<evidence type="ECO:0000313" key="3">
    <source>
        <dbReference type="EMBL" id="CAD8656979.1"/>
    </source>
</evidence>
<organism evidence="3">
    <name type="scientific">Pyramimonas obovata</name>
    <dbReference type="NCBI Taxonomy" id="1411642"/>
    <lineage>
        <taxon>Eukaryota</taxon>
        <taxon>Viridiplantae</taxon>
        <taxon>Chlorophyta</taxon>
        <taxon>Pyramimonadophyceae</taxon>
        <taxon>Pyramimonadales</taxon>
        <taxon>Pyramimonadaceae</taxon>
        <taxon>Pyramimonas</taxon>
        <taxon>Pyramimonas incertae sedis</taxon>
    </lineage>
</organism>
<dbReference type="EMBL" id="HBFA01008954">
    <property type="protein sequence ID" value="CAD8656979.1"/>
    <property type="molecule type" value="Transcribed_RNA"/>
</dbReference>
<name>A0A7S0N215_9CHLO</name>
<dbReference type="Pfam" id="PF22978">
    <property type="entry name" value="HAD_Pex22"/>
    <property type="match status" value="1"/>
</dbReference>
<reference evidence="3" key="1">
    <citation type="submission" date="2021-01" db="EMBL/GenBank/DDBJ databases">
        <authorList>
            <person name="Corre E."/>
            <person name="Pelletier E."/>
            <person name="Niang G."/>
            <person name="Scheremetjew M."/>
            <person name="Finn R."/>
            <person name="Kale V."/>
            <person name="Holt S."/>
            <person name="Cochrane G."/>
            <person name="Meng A."/>
            <person name="Brown T."/>
            <person name="Cohen L."/>
        </authorList>
    </citation>
    <scope>NUCLEOTIDE SEQUENCE</scope>
    <source>
        <strain evidence="3">CCMP722</strain>
    </source>
</reference>
<feature type="transmembrane region" description="Helical" evidence="2">
    <location>
        <begin position="28"/>
        <end position="47"/>
    </location>
</feature>
<sequence length="283" mass="30055">MSDAIARILNNLSRTLGIRLTPWFESGAITWSGLLGLAAFLIGYYSFRQRHAVGASQQQQQQHARRATGGSDGASRGDTARGSGGFFPQFAQFTSTASQQNRSLLSKLHPSVQARLQGVQRVTCSLLGVLFEEKTPSDLSSRATVIPGAASTLKELAKICDVYMVTHCADDEGQQNVERALAELELLGTTNSKPGTGLIASHKSLFCSTREGKTAIVRQLEPDLHIDGCQEVGLKLAQFMPRIALIQPAAARAASPSNVAAFPALEDFLAAPQAVGGAAVGHQ</sequence>
<accession>A0A7S0N215</accession>
<proteinExistence type="predicted"/>
<gene>
    <name evidence="3" type="ORF">POBO1169_LOCUS4710</name>
</gene>
<protein>
    <recommendedName>
        <fullName evidence="4">Peroxisome biogenesis protein 22</fullName>
    </recommendedName>
</protein>
<keyword evidence="2" id="KW-0812">Transmembrane</keyword>
<evidence type="ECO:0000256" key="1">
    <source>
        <dbReference type="SAM" id="MobiDB-lite"/>
    </source>
</evidence>
<keyword evidence="2" id="KW-1133">Transmembrane helix</keyword>
<dbReference type="InterPro" id="IPR037485">
    <property type="entry name" value="PEX22"/>
</dbReference>
<evidence type="ECO:0000256" key="2">
    <source>
        <dbReference type="SAM" id="Phobius"/>
    </source>
</evidence>
<dbReference type="GO" id="GO:0007031">
    <property type="term" value="P:peroxisome organization"/>
    <property type="evidence" value="ECO:0007669"/>
    <property type="project" value="InterPro"/>
</dbReference>
<dbReference type="PANTHER" id="PTHR34126">
    <property type="entry name" value="PEROXISOME BIOGENESIS PROTEIN 22"/>
    <property type="match status" value="1"/>
</dbReference>
<dbReference type="AlphaFoldDB" id="A0A7S0N215"/>
<keyword evidence="2" id="KW-0472">Membrane</keyword>
<feature type="region of interest" description="Disordered" evidence="1">
    <location>
        <begin position="56"/>
        <end position="78"/>
    </location>
</feature>
<evidence type="ECO:0008006" key="4">
    <source>
        <dbReference type="Google" id="ProtNLM"/>
    </source>
</evidence>
<dbReference type="PANTHER" id="PTHR34126:SF1">
    <property type="entry name" value="PEROXISOME BIOGENESIS PROTEIN 22"/>
    <property type="match status" value="1"/>
</dbReference>